<comment type="caution">
    <text evidence="1">The sequence shown here is derived from an EMBL/GenBank/DDBJ whole genome shotgun (WGS) entry which is preliminary data.</text>
</comment>
<keyword evidence="2" id="KW-1185">Reference proteome</keyword>
<evidence type="ECO:0000313" key="2">
    <source>
        <dbReference type="Proteomes" id="UP000539642"/>
    </source>
</evidence>
<protein>
    <submittedName>
        <fullName evidence="1">Uncharacterized protein</fullName>
    </submittedName>
</protein>
<reference evidence="1 2" key="1">
    <citation type="submission" date="2020-08" db="EMBL/GenBank/DDBJ databases">
        <title>Genomic Encyclopedia of Type Strains, Phase IV (KMG-IV): sequencing the most valuable type-strain genomes for metagenomic binning, comparative biology and taxonomic classification.</title>
        <authorList>
            <person name="Goeker M."/>
        </authorList>
    </citation>
    <scope>NUCLEOTIDE SEQUENCE [LARGE SCALE GENOMIC DNA]</scope>
    <source>
        <strain evidence="1 2">DSM 28570</strain>
    </source>
</reference>
<sequence length="165" mass="17524">MNTAHIVKRISTLVVIASLALVVGGCSGKSQNQSAVGIGDLPPLANSVGSFGDLELPVEMKLDQKKTMSINTESFKGGILHYTGRVEVNSLKDFIVASMRNNKWKLVGEASYDYTLLAFTKPNKTCMVVLAEGFGGPLGKTHATLYVTADLSSSGNVNPFGEPTM</sequence>
<dbReference type="RefSeq" id="WP_183347485.1">
    <property type="nucleotide sequence ID" value="NZ_JACHEO010000001.1"/>
</dbReference>
<proteinExistence type="predicted"/>
<accession>A0A840UT54</accession>
<dbReference type="AlphaFoldDB" id="A0A840UT54"/>
<gene>
    <name evidence="1" type="ORF">HNQ81_000251</name>
</gene>
<evidence type="ECO:0000313" key="1">
    <source>
        <dbReference type="EMBL" id="MBB5346544.1"/>
    </source>
</evidence>
<name>A0A840UT54_9BACT</name>
<dbReference type="Proteomes" id="UP000539642">
    <property type="component" value="Unassembled WGS sequence"/>
</dbReference>
<dbReference type="EMBL" id="JACHEO010000001">
    <property type="protein sequence ID" value="MBB5346544.1"/>
    <property type="molecule type" value="Genomic_DNA"/>
</dbReference>
<organism evidence="1 2">
    <name type="scientific">Desulfoprunum benzoelyticum</name>
    <dbReference type="NCBI Taxonomy" id="1506996"/>
    <lineage>
        <taxon>Bacteria</taxon>
        <taxon>Pseudomonadati</taxon>
        <taxon>Thermodesulfobacteriota</taxon>
        <taxon>Desulfobulbia</taxon>
        <taxon>Desulfobulbales</taxon>
        <taxon>Desulfobulbaceae</taxon>
        <taxon>Desulfoprunum</taxon>
    </lineage>
</organism>